<feature type="transmembrane region" description="Helical" evidence="1">
    <location>
        <begin position="23"/>
        <end position="40"/>
    </location>
</feature>
<keyword evidence="2" id="KW-1185">Reference proteome</keyword>
<proteinExistence type="predicted"/>
<sequence>MCDDGNSIVTQQPCWKLTDMKTLYIHVGIAVAISSLQVYYDLLGNGRPEEIPIWMMATANLMVSVLGSVRFFDVLVIAELVIALTVAFFCKWHLFFPIILIMIHQAVQRIEKSMGIEPTEEQMDELREKIRIR</sequence>
<dbReference type="Proteomes" id="UP000095282">
    <property type="component" value="Unplaced"/>
</dbReference>
<evidence type="ECO:0000256" key="1">
    <source>
        <dbReference type="SAM" id="Phobius"/>
    </source>
</evidence>
<dbReference type="WBParaSite" id="Csp11.Scaffold629.g12615.t1">
    <property type="protein sequence ID" value="Csp11.Scaffold629.g12615.t1"/>
    <property type="gene ID" value="Csp11.Scaffold629.g12615"/>
</dbReference>
<protein>
    <submittedName>
        <fullName evidence="3">Transmembrane protein</fullName>
    </submittedName>
</protein>
<keyword evidence="1" id="KW-0472">Membrane</keyword>
<feature type="transmembrane region" description="Helical" evidence="1">
    <location>
        <begin position="77"/>
        <end position="103"/>
    </location>
</feature>
<feature type="transmembrane region" description="Helical" evidence="1">
    <location>
        <begin position="52"/>
        <end position="71"/>
    </location>
</feature>
<dbReference type="AlphaFoldDB" id="A0A1I7TWX4"/>
<name>A0A1I7TWX4_9PELO</name>
<organism evidence="2 3">
    <name type="scientific">Caenorhabditis tropicalis</name>
    <dbReference type="NCBI Taxonomy" id="1561998"/>
    <lineage>
        <taxon>Eukaryota</taxon>
        <taxon>Metazoa</taxon>
        <taxon>Ecdysozoa</taxon>
        <taxon>Nematoda</taxon>
        <taxon>Chromadorea</taxon>
        <taxon>Rhabditida</taxon>
        <taxon>Rhabditina</taxon>
        <taxon>Rhabditomorpha</taxon>
        <taxon>Rhabditoidea</taxon>
        <taxon>Rhabditidae</taxon>
        <taxon>Peloderinae</taxon>
        <taxon>Caenorhabditis</taxon>
    </lineage>
</organism>
<evidence type="ECO:0000313" key="2">
    <source>
        <dbReference type="Proteomes" id="UP000095282"/>
    </source>
</evidence>
<keyword evidence="1" id="KW-0812">Transmembrane</keyword>
<keyword evidence="1" id="KW-1133">Transmembrane helix</keyword>
<dbReference type="eggNOG" id="ENOG502TC0U">
    <property type="taxonomic scope" value="Eukaryota"/>
</dbReference>
<reference evidence="3" key="1">
    <citation type="submission" date="2016-11" db="UniProtKB">
        <authorList>
            <consortium name="WormBaseParasite"/>
        </authorList>
    </citation>
    <scope>IDENTIFICATION</scope>
</reference>
<evidence type="ECO:0000313" key="3">
    <source>
        <dbReference type="WBParaSite" id="Csp11.Scaffold629.g12615.t1"/>
    </source>
</evidence>
<accession>A0A1I7TWX4</accession>